<proteinExistence type="inferred from homology"/>
<dbReference type="InterPro" id="IPR050259">
    <property type="entry name" value="SDR"/>
</dbReference>
<evidence type="ECO:0000256" key="1">
    <source>
        <dbReference type="ARBA" id="ARBA00006484"/>
    </source>
</evidence>
<dbReference type="EMBL" id="QUZT01000098">
    <property type="protein sequence ID" value="TFY85518.1"/>
    <property type="molecule type" value="Genomic_DNA"/>
</dbReference>
<dbReference type="InterPro" id="IPR036291">
    <property type="entry name" value="NAD(P)-bd_dom_sf"/>
</dbReference>
<evidence type="ECO:0000313" key="4">
    <source>
        <dbReference type="Proteomes" id="UP000297734"/>
    </source>
</evidence>
<dbReference type="PRINTS" id="PR00080">
    <property type="entry name" value="SDRFAMILY"/>
</dbReference>
<dbReference type="FunFam" id="3.40.50.720:FF:000084">
    <property type="entry name" value="Short-chain dehydrogenase reductase"/>
    <property type="match status" value="1"/>
</dbReference>
<protein>
    <submittedName>
        <fullName evidence="3">SDR family oxidoreductase</fullName>
    </submittedName>
</protein>
<comment type="similarity">
    <text evidence="1">Belongs to the short-chain dehydrogenases/reductases (SDR) family.</text>
</comment>
<dbReference type="Proteomes" id="UP000297734">
    <property type="component" value="Unassembled WGS sequence"/>
</dbReference>
<evidence type="ECO:0000313" key="3">
    <source>
        <dbReference type="EMBL" id="TFY85518.1"/>
    </source>
</evidence>
<dbReference type="OrthoDB" id="9787298at2"/>
<organism evidence="3 4">
    <name type="scientific">Pseudomonas nabeulensis</name>
    <dbReference type="NCBI Taxonomy" id="2293833"/>
    <lineage>
        <taxon>Bacteria</taxon>
        <taxon>Pseudomonadati</taxon>
        <taxon>Pseudomonadota</taxon>
        <taxon>Gammaproteobacteria</taxon>
        <taxon>Pseudomonadales</taxon>
        <taxon>Pseudomonadaceae</taxon>
        <taxon>Pseudomonas</taxon>
    </lineage>
</organism>
<dbReference type="SMART" id="SM00822">
    <property type="entry name" value="PKS_KR"/>
    <property type="match status" value="1"/>
</dbReference>
<dbReference type="GO" id="GO:0032787">
    <property type="term" value="P:monocarboxylic acid metabolic process"/>
    <property type="evidence" value="ECO:0007669"/>
    <property type="project" value="UniProtKB-ARBA"/>
</dbReference>
<dbReference type="Pfam" id="PF13561">
    <property type="entry name" value="adh_short_C2"/>
    <property type="match status" value="1"/>
</dbReference>
<dbReference type="SUPFAM" id="SSF51735">
    <property type="entry name" value="NAD(P)-binding Rossmann-fold domains"/>
    <property type="match status" value="1"/>
</dbReference>
<dbReference type="PROSITE" id="PS00061">
    <property type="entry name" value="ADH_SHORT"/>
    <property type="match status" value="1"/>
</dbReference>
<dbReference type="InterPro" id="IPR002347">
    <property type="entry name" value="SDR_fam"/>
</dbReference>
<accession>A0A4Z0AHQ9</accession>
<reference evidence="3 4" key="1">
    <citation type="journal article" date="2019" name="Syst. Appl. Microbiol.">
        <title>New species of pathogenic Pseudomonas isolated from citrus in Tunisia: Proposal of Pseudomonas kairouanensis sp. nov. and Pseudomonas nabeulensis sp. nov.</title>
        <authorList>
            <person name="Oueslati M."/>
            <person name="Mulet M."/>
            <person name="Gomila M."/>
            <person name="Berge O."/>
            <person name="Hajlaoui M.R."/>
            <person name="Lalucat J."/>
            <person name="Sadfi-Zouaoui N."/>
            <person name="Garcia-Valdes E."/>
        </authorList>
    </citation>
    <scope>NUCLEOTIDE SEQUENCE [LARGE SCALE GENOMIC DNA]</scope>
    <source>
        <strain evidence="3 4">E10B</strain>
    </source>
</reference>
<dbReference type="NCBIfam" id="NF009468">
    <property type="entry name" value="PRK12826.1-4"/>
    <property type="match status" value="1"/>
</dbReference>
<dbReference type="PANTHER" id="PTHR42879:SF2">
    <property type="entry name" value="3-OXOACYL-[ACYL-CARRIER-PROTEIN] REDUCTASE FABG"/>
    <property type="match status" value="1"/>
</dbReference>
<dbReference type="CDD" id="cd05233">
    <property type="entry name" value="SDR_c"/>
    <property type="match status" value="1"/>
</dbReference>
<sequence length="263" mass="27743">MFRLDGKIAVITGGSQGIGQGIAEVFASAGAEVVIAARGANSEKVVAIIEANGGKARWIKADISTAEGATALVEQVLAQYGKIDVLVHNAAFVPVASIEDLQEQQLDDTFAVNLKAAFWLTRAVVPSMRAQKQGRLLFTSSVTGPRVAMPLLAHYAASKAGLNGFIKAASLEYARDGITVNAVEPGFVHTPALVDFMTDEEMERLASQIPVGRLGQPRDIGYAMLFLASSEAAYVTGESIIVDGGACTPESPDQLQNYYANKA</sequence>
<feature type="domain" description="Ketoreductase" evidence="2">
    <location>
        <begin position="7"/>
        <end position="186"/>
    </location>
</feature>
<dbReference type="RefSeq" id="WP_135311277.1">
    <property type="nucleotide sequence ID" value="NZ_QUZT01000098.1"/>
</dbReference>
<dbReference type="InterPro" id="IPR020904">
    <property type="entry name" value="Sc_DH/Rdtase_CS"/>
</dbReference>
<evidence type="ECO:0000259" key="2">
    <source>
        <dbReference type="SMART" id="SM00822"/>
    </source>
</evidence>
<dbReference type="InterPro" id="IPR057326">
    <property type="entry name" value="KR_dom"/>
</dbReference>
<dbReference type="PRINTS" id="PR00081">
    <property type="entry name" value="GDHRDH"/>
</dbReference>
<dbReference type="NCBIfam" id="NF005559">
    <property type="entry name" value="PRK07231.1"/>
    <property type="match status" value="1"/>
</dbReference>
<dbReference type="PANTHER" id="PTHR42879">
    <property type="entry name" value="3-OXOACYL-(ACYL-CARRIER-PROTEIN) REDUCTASE"/>
    <property type="match status" value="1"/>
</dbReference>
<comment type="caution">
    <text evidence="3">The sequence shown here is derived from an EMBL/GenBank/DDBJ whole genome shotgun (WGS) entry which is preliminary data.</text>
</comment>
<dbReference type="AlphaFoldDB" id="A0A4Z0AHQ9"/>
<keyword evidence="4" id="KW-1185">Reference proteome</keyword>
<gene>
    <name evidence="3" type="ORF">DYL61_29380</name>
</gene>
<name>A0A4Z0AHQ9_9PSED</name>
<dbReference type="Gene3D" id="3.40.50.720">
    <property type="entry name" value="NAD(P)-binding Rossmann-like Domain"/>
    <property type="match status" value="1"/>
</dbReference>